<evidence type="ECO:0000313" key="1">
    <source>
        <dbReference type="EMBL" id="MCO6046660.1"/>
    </source>
</evidence>
<dbReference type="Gene3D" id="3.40.50.300">
    <property type="entry name" value="P-loop containing nucleotide triphosphate hydrolases"/>
    <property type="match status" value="1"/>
</dbReference>
<name>A0A9X2JI26_9BACT</name>
<dbReference type="Proteomes" id="UP001155241">
    <property type="component" value="Unassembled WGS sequence"/>
</dbReference>
<gene>
    <name evidence="1" type="ORF">NG895_22420</name>
</gene>
<evidence type="ECO:0000313" key="2">
    <source>
        <dbReference type="Proteomes" id="UP001155241"/>
    </source>
</evidence>
<reference evidence="1" key="1">
    <citation type="submission" date="2022-06" db="EMBL/GenBank/DDBJ databases">
        <title>Aeoliella straminimaris, a novel planctomycete from sediments.</title>
        <authorList>
            <person name="Vitorino I.R."/>
            <person name="Lage O.M."/>
        </authorList>
    </citation>
    <scope>NUCLEOTIDE SEQUENCE</scope>
    <source>
        <strain evidence="1">ICT_H6.2</strain>
    </source>
</reference>
<accession>A0A9X2JI26</accession>
<proteinExistence type="predicted"/>
<dbReference type="InterPro" id="IPR027417">
    <property type="entry name" value="P-loop_NTPase"/>
</dbReference>
<dbReference type="AlphaFoldDB" id="A0A9X2JI26"/>
<organism evidence="1 2">
    <name type="scientific">Aeoliella straminimaris</name>
    <dbReference type="NCBI Taxonomy" id="2954799"/>
    <lineage>
        <taxon>Bacteria</taxon>
        <taxon>Pseudomonadati</taxon>
        <taxon>Planctomycetota</taxon>
        <taxon>Planctomycetia</taxon>
        <taxon>Pirellulales</taxon>
        <taxon>Lacipirellulaceae</taxon>
        <taxon>Aeoliella</taxon>
    </lineage>
</organism>
<protein>
    <submittedName>
        <fullName evidence="1">Uncharacterized protein</fullName>
    </submittedName>
</protein>
<keyword evidence="2" id="KW-1185">Reference proteome</keyword>
<dbReference type="RefSeq" id="WP_252854775.1">
    <property type="nucleotide sequence ID" value="NZ_JAMXLR010000077.1"/>
</dbReference>
<comment type="caution">
    <text evidence="1">The sequence shown here is derived from an EMBL/GenBank/DDBJ whole genome shotgun (WGS) entry which is preliminary data.</text>
</comment>
<sequence>MGANVSPQCHQGARVELVYIEPPLETIVRQNADRSRPVPKKVVERLAGKLEVPTWRECHALALLERVA</sequence>
<dbReference type="EMBL" id="JAMXLR010000077">
    <property type="protein sequence ID" value="MCO6046660.1"/>
    <property type="molecule type" value="Genomic_DNA"/>
</dbReference>